<dbReference type="EMBL" id="AFZX01000043">
    <property type="protein sequence ID" value="EHL07351.1"/>
    <property type="molecule type" value="Genomic_DNA"/>
</dbReference>
<name>G9XLS6_DESHA</name>
<reference evidence="1 2" key="1">
    <citation type="submission" date="2011-08" db="EMBL/GenBank/DDBJ databases">
        <authorList>
            <person name="Weinstock G."/>
            <person name="Sodergren E."/>
            <person name="Clifton S."/>
            <person name="Fulton L."/>
            <person name="Fulton B."/>
            <person name="Courtney L."/>
            <person name="Fronick C."/>
            <person name="Harrison M."/>
            <person name="Strong C."/>
            <person name="Farmer C."/>
            <person name="Delahaunty K."/>
            <person name="Markovic C."/>
            <person name="Hall O."/>
            <person name="Minx P."/>
            <person name="Tomlinson C."/>
            <person name="Mitreva M."/>
            <person name="Hou S."/>
            <person name="Chen J."/>
            <person name="Wollam A."/>
            <person name="Pepin K.H."/>
            <person name="Johnson M."/>
            <person name="Bhonagiri V."/>
            <person name="Zhang X."/>
            <person name="Suruliraj S."/>
            <person name="Warren W."/>
            <person name="Chinwalla A."/>
            <person name="Mardis E.R."/>
            <person name="Wilson R.K."/>
        </authorList>
    </citation>
    <scope>NUCLEOTIDE SEQUENCE [LARGE SCALE GENOMIC DNA]</scope>
    <source>
        <strain evidence="1 2">DP7</strain>
    </source>
</reference>
<protein>
    <submittedName>
        <fullName evidence="1">Uncharacterized protein</fullName>
    </submittedName>
</protein>
<proteinExistence type="predicted"/>
<dbReference type="AlphaFoldDB" id="G9XLS6"/>
<evidence type="ECO:0000313" key="2">
    <source>
        <dbReference type="Proteomes" id="UP000004416"/>
    </source>
</evidence>
<organism evidence="1 2">
    <name type="scientific">Desulfitobacterium hafniense DP7</name>
    <dbReference type="NCBI Taxonomy" id="537010"/>
    <lineage>
        <taxon>Bacteria</taxon>
        <taxon>Bacillati</taxon>
        <taxon>Bacillota</taxon>
        <taxon>Clostridia</taxon>
        <taxon>Eubacteriales</taxon>
        <taxon>Desulfitobacteriaceae</taxon>
        <taxon>Desulfitobacterium</taxon>
    </lineage>
</organism>
<dbReference type="Proteomes" id="UP000004416">
    <property type="component" value="Unassembled WGS sequence"/>
</dbReference>
<evidence type="ECO:0000313" key="1">
    <source>
        <dbReference type="EMBL" id="EHL07351.1"/>
    </source>
</evidence>
<accession>G9XLS6</accession>
<gene>
    <name evidence="1" type="ORF">HMPREF0322_01911</name>
</gene>
<dbReference type="HOGENOM" id="CLU_2751195_0_0_9"/>
<sequence length="70" mass="7891">MKSLLIALSSLSSYYISHYTSHYISHCISRYSSSIFSLIPSRISIKRQPNSLIISISQTGIKKEIREKGA</sequence>
<comment type="caution">
    <text evidence="1">The sequence shown here is derived from an EMBL/GenBank/DDBJ whole genome shotgun (WGS) entry which is preliminary data.</text>
</comment>